<name>A0A6G0VLL9_APHCR</name>
<dbReference type="Proteomes" id="UP000478052">
    <property type="component" value="Unassembled WGS sequence"/>
</dbReference>
<evidence type="ECO:0000313" key="2">
    <source>
        <dbReference type="Proteomes" id="UP000478052"/>
    </source>
</evidence>
<evidence type="ECO:0000313" key="1">
    <source>
        <dbReference type="EMBL" id="KAF0688909.1"/>
    </source>
</evidence>
<dbReference type="EMBL" id="VUJU01016461">
    <property type="protein sequence ID" value="KAF0688909.1"/>
    <property type="molecule type" value="Genomic_DNA"/>
</dbReference>
<organism evidence="1 2">
    <name type="scientific">Aphis craccivora</name>
    <name type="common">Cowpea aphid</name>
    <dbReference type="NCBI Taxonomy" id="307492"/>
    <lineage>
        <taxon>Eukaryota</taxon>
        <taxon>Metazoa</taxon>
        <taxon>Ecdysozoa</taxon>
        <taxon>Arthropoda</taxon>
        <taxon>Hexapoda</taxon>
        <taxon>Insecta</taxon>
        <taxon>Pterygota</taxon>
        <taxon>Neoptera</taxon>
        <taxon>Paraneoptera</taxon>
        <taxon>Hemiptera</taxon>
        <taxon>Sternorrhyncha</taxon>
        <taxon>Aphidomorpha</taxon>
        <taxon>Aphidoidea</taxon>
        <taxon>Aphididae</taxon>
        <taxon>Aphidini</taxon>
        <taxon>Aphis</taxon>
        <taxon>Aphis</taxon>
    </lineage>
</organism>
<proteinExistence type="predicted"/>
<keyword evidence="2" id="KW-1185">Reference proteome</keyword>
<protein>
    <submittedName>
        <fullName evidence="1">Uncharacterized protein</fullName>
    </submittedName>
</protein>
<dbReference type="OrthoDB" id="6629496at2759"/>
<reference evidence="1 2" key="1">
    <citation type="submission" date="2019-08" db="EMBL/GenBank/DDBJ databases">
        <title>Whole genome of Aphis craccivora.</title>
        <authorList>
            <person name="Voronova N.V."/>
            <person name="Shulinski R.S."/>
            <person name="Bandarenka Y.V."/>
            <person name="Zhorov D.G."/>
            <person name="Warner D."/>
        </authorList>
    </citation>
    <scope>NUCLEOTIDE SEQUENCE [LARGE SCALE GENOMIC DNA]</scope>
    <source>
        <strain evidence="1">180601</strain>
        <tissue evidence="1">Whole Body</tissue>
    </source>
</reference>
<dbReference type="AlphaFoldDB" id="A0A6G0VLL9"/>
<feature type="non-terminal residue" evidence="1">
    <location>
        <position position="193"/>
    </location>
</feature>
<accession>A0A6G0VLL9</accession>
<sequence length="193" mass="21858">STGEVVFLKNKVLKLKSLDSPAFSSTVVSQVFQETFERERCSTNLLVYSVPESSAESTSQRITDDKSTFENIVIPLIGNLPAQYKLVRLGKAQAHNPRPLKIIFESKECASKLLAIYYEIKKKGTNFPPNFRIVKDKTLLQRTLLRNCHSELERRSQDGEAELQIVHINGLPKVVLSNPRNGNFNQRPTFNNP</sequence>
<comment type="caution">
    <text evidence="1">The sequence shown here is derived from an EMBL/GenBank/DDBJ whole genome shotgun (WGS) entry which is preliminary data.</text>
</comment>
<feature type="non-terminal residue" evidence="1">
    <location>
        <position position="1"/>
    </location>
</feature>
<gene>
    <name evidence="1" type="ORF">FWK35_00037325</name>
</gene>